<dbReference type="InterPro" id="IPR000719">
    <property type="entry name" value="Prot_kinase_dom"/>
</dbReference>
<dbReference type="KEGG" id="fmr:Fuma_05207"/>
<evidence type="ECO:0000256" key="6">
    <source>
        <dbReference type="PROSITE-ProRule" id="PRU10141"/>
    </source>
</evidence>
<evidence type="ECO:0000256" key="2">
    <source>
        <dbReference type="ARBA" id="ARBA00022741"/>
    </source>
</evidence>
<keyword evidence="7" id="KW-0175">Coiled coil</keyword>
<dbReference type="InterPro" id="IPR036322">
    <property type="entry name" value="WD40_repeat_dom_sf"/>
</dbReference>
<evidence type="ECO:0000256" key="3">
    <source>
        <dbReference type="ARBA" id="ARBA00022777"/>
    </source>
</evidence>
<dbReference type="InterPro" id="IPR015943">
    <property type="entry name" value="WD40/YVTN_repeat-like_dom_sf"/>
</dbReference>
<dbReference type="PROSITE" id="PS50082">
    <property type="entry name" value="WD_REPEATS_2"/>
    <property type="match status" value="1"/>
</dbReference>
<name>A0A1P8WNC8_9PLAN</name>
<evidence type="ECO:0000256" key="4">
    <source>
        <dbReference type="ARBA" id="ARBA00022840"/>
    </source>
</evidence>
<dbReference type="Gene3D" id="3.30.200.20">
    <property type="entry name" value="Phosphorylase Kinase, domain 1"/>
    <property type="match status" value="1"/>
</dbReference>
<accession>A0A1P8WNC8</accession>
<evidence type="ECO:0000313" key="10">
    <source>
        <dbReference type="EMBL" id="APZ95548.1"/>
    </source>
</evidence>
<dbReference type="PANTHER" id="PTHR43289:SF34">
    <property type="entry name" value="SERINE_THREONINE-PROTEIN KINASE YBDM-RELATED"/>
    <property type="match status" value="1"/>
</dbReference>
<evidence type="ECO:0000256" key="7">
    <source>
        <dbReference type="SAM" id="Coils"/>
    </source>
</evidence>
<evidence type="ECO:0000259" key="9">
    <source>
        <dbReference type="PROSITE" id="PS50011"/>
    </source>
</evidence>
<dbReference type="SMART" id="SM00220">
    <property type="entry name" value="S_TKc"/>
    <property type="match status" value="1"/>
</dbReference>
<dbReference type="InterPro" id="IPR001680">
    <property type="entry name" value="WD40_rpt"/>
</dbReference>
<keyword evidence="4 6" id="KW-0067">ATP-binding</keyword>
<dbReference type="PANTHER" id="PTHR43289">
    <property type="entry name" value="MITOGEN-ACTIVATED PROTEIN KINASE KINASE KINASE 20-RELATED"/>
    <property type="match status" value="1"/>
</dbReference>
<dbReference type="CDD" id="cd14014">
    <property type="entry name" value="STKc_PknB_like"/>
    <property type="match status" value="1"/>
</dbReference>
<dbReference type="SUPFAM" id="SSF56112">
    <property type="entry name" value="Protein kinase-like (PK-like)"/>
    <property type="match status" value="1"/>
</dbReference>
<dbReference type="InterPro" id="IPR011009">
    <property type="entry name" value="Kinase-like_dom_sf"/>
</dbReference>
<dbReference type="Proteomes" id="UP000187735">
    <property type="component" value="Chromosome"/>
</dbReference>
<dbReference type="Pfam" id="PF00069">
    <property type="entry name" value="Pkinase"/>
    <property type="match status" value="1"/>
</dbReference>
<evidence type="ECO:0000256" key="5">
    <source>
        <dbReference type="PROSITE-ProRule" id="PRU00221"/>
    </source>
</evidence>
<dbReference type="Gene3D" id="1.10.510.10">
    <property type="entry name" value="Transferase(Phosphotransferase) domain 1"/>
    <property type="match status" value="1"/>
</dbReference>
<dbReference type="PROSITE" id="PS00107">
    <property type="entry name" value="PROTEIN_KINASE_ATP"/>
    <property type="match status" value="1"/>
</dbReference>
<dbReference type="Pfam" id="PF00400">
    <property type="entry name" value="WD40"/>
    <property type="match status" value="1"/>
</dbReference>
<dbReference type="PROSITE" id="PS50011">
    <property type="entry name" value="PROTEIN_KINASE_DOM"/>
    <property type="match status" value="1"/>
</dbReference>
<dbReference type="GO" id="GO:0005524">
    <property type="term" value="F:ATP binding"/>
    <property type="evidence" value="ECO:0007669"/>
    <property type="project" value="UniProtKB-UniRule"/>
</dbReference>
<sequence length="1021" mass="113394">MTTTLKTSCPSCGKRLRINEANRDKTVRCPACRETFVASDVSEASQMTMDTTEAAVSVDTTQLAKSQTLSDLVSPAAQNSEEQTLRKLGRFELKSVLGAGGFGKVYRAYDPQLERFVAIKVPTFGPGDKRRRRRFVTEARSAAKLHHPNIVTVYENGQTNDGRLYIATEFVAGCTLKEVLLEEQPTLNQRVEWVRDLASALHYAHSEGIIHRDIKPENILIDRATSRAKIADFGLAKVLDDQSTDAEGPQQTQDGILGTPAFMSPEQARGTLSEVGPHSDQYSLGAVLYQCLTGKPPFTGSTYLVVAAVAGDNDPTHVRQIDDSVSSDLAAICEKAMNKVADWRYADCEKFSDDLDRWLEGEPVVARPLAIVQRGLRIIKRNPVPSALGALVGLLLIAVTVVASISRSRAIEDRDAFDQQRLAAVAAEKDAQVAEERANRLNRNLQKEKELAELQTQEALDAKNELKSQLAESERLRKALQSSDSRVVAEQELRTLSEAKERSGRYQRQLEKARVQIKGGRFVDAQATLQQTPEEQRHFEFNYLTALASPFLGPFEYRTDKGDVISSLAVSPNQSQLAFLTSSGRLEVHSSARHADIGSLIPNERWDARDSRVVFYGEKWLVVSVQTISGRIQPFYCNTRLSPLTVRPLNEKGTNESQVASDPYPVFTRYSERDWPSVRMEGGKHSYASPVPSMARLTFPNRWATTGYLDLDSDGRMLQIRRGTERKLVKQIRQSDSPTFATASPSGSTVMCGLENGDVSVYSYKLDKAKRFAVYKGDGHPITAGVFGGKGTVFDFELAFASDSQLVIHSNAARDLFRCVNHGCRITRLQFVGNRRKDKLPDWLFAVTDKNEVFQVDINNRRSVRNSSASGTSVPRPMASPTDSSKDMEPLWYSQERGKWLVFSDDGHKVIINPDADTEFPIPTLSLSGHVKPIIAASLSPDYRRVVTFSEDLTVRIWDADSGVELLRIRVSDAIAECNGNGGSLMISGETLTLRLPQHRCKLEWGDFRDRVTAAPLIRNE</sequence>
<dbReference type="SUPFAM" id="SSF50978">
    <property type="entry name" value="WD40 repeat-like"/>
    <property type="match status" value="1"/>
</dbReference>
<dbReference type="RefSeq" id="WP_077026698.1">
    <property type="nucleotide sequence ID" value="NZ_CP017641.1"/>
</dbReference>
<feature type="coiled-coil region" evidence="7">
    <location>
        <begin position="424"/>
        <end position="516"/>
    </location>
</feature>
<keyword evidence="3 10" id="KW-0418">Kinase</keyword>
<organism evidence="10 11">
    <name type="scientific">Fuerstiella marisgermanici</name>
    <dbReference type="NCBI Taxonomy" id="1891926"/>
    <lineage>
        <taxon>Bacteria</taxon>
        <taxon>Pseudomonadati</taxon>
        <taxon>Planctomycetota</taxon>
        <taxon>Planctomycetia</taxon>
        <taxon>Planctomycetales</taxon>
        <taxon>Planctomycetaceae</taxon>
        <taxon>Fuerstiella</taxon>
    </lineage>
</organism>
<evidence type="ECO:0000313" key="11">
    <source>
        <dbReference type="Proteomes" id="UP000187735"/>
    </source>
</evidence>
<dbReference type="InterPro" id="IPR017441">
    <property type="entry name" value="Protein_kinase_ATP_BS"/>
</dbReference>
<dbReference type="AlphaFoldDB" id="A0A1P8WNC8"/>
<evidence type="ECO:0000256" key="1">
    <source>
        <dbReference type="ARBA" id="ARBA00022679"/>
    </source>
</evidence>
<dbReference type="GO" id="GO:0004674">
    <property type="term" value="F:protein serine/threonine kinase activity"/>
    <property type="evidence" value="ECO:0007669"/>
    <property type="project" value="UniProtKB-EC"/>
</dbReference>
<keyword evidence="2 6" id="KW-0547">Nucleotide-binding</keyword>
<dbReference type="PROSITE" id="PS00108">
    <property type="entry name" value="PROTEIN_KINASE_ST"/>
    <property type="match status" value="1"/>
</dbReference>
<dbReference type="PROSITE" id="PS50294">
    <property type="entry name" value="WD_REPEATS_REGION"/>
    <property type="match status" value="1"/>
</dbReference>
<feature type="region of interest" description="Disordered" evidence="8">
    <location>
        <begin position="865"/>
        <end position="888"/>
    </location>
</feature>
<feature type="binding site" evidence="6">
    <location>
        <position position="120"/>
    </location>
    <ligand>
        <name>ATP</name>
        <dbReference type="ChEBI" id="CHEBI:30616"/>
    </ligand>
</feature>
<dbReference type="EC" id="2.7.11.1" evidence="10"/>
<dbReference type="STRING" id="1891926.Fuma_05207"/>
<proteinExistence type="predicted"/>
<keyword evidence="11" id="KW-1185">Reference proteome</keyword>
<keyword evidence="1 10" id="KW-0808">Transferase</keyword>
<reference evidence="10 11" key="1">
    <citation type="journal article" date="2016" name="Front. Microbiol.">
        <title>Fuerstia marisgermanicae gen. nov., sp. nov., an Unusual Member of the Phylum Planctomycetes from the German Wadden Sea.</title>
        <authorList>
            <person name="Kohn T."/>
            <person name="Heuer A."/>
            <person name="Jogler M."/>
            <person name="Vollmers J."/>
            <person name="Boedeker C."/>
            <person name="Bunk B."/>
            <person name="Rast P."/>
            <person name="Borchert D."/>
            <person name="Glockner I."/>
            <person name="Freese H.M."/>
            <person name="Klenk H.P."/>
            <person name="Overmann J."/>
            <person name="Kaster A.K."/>
            <person name="Rohde M."/>
            <person name="Wiegand S."/>
            <person name="Jogler C."/>
        </authorList>
    </citation>
    <scope>NUCLEOTIDE SEQUENCE [LARGE SCALE GENOMIC DNA]</scope>
    <source>
        <strain evidence="10 11">NH11</strain>
    </source>
</reference>
<dbReference type="Gene3D" id="2.130.10.10">
    <property type="entry name" value="YVTN repeat-like/Quinoprotein amine dehydrogenase"/>
    <property type="match status" value="1"/>
</dbReference>
<feature type="repeat" description="WD" evidence="5">
    <location>
        <begin position="927"/>
        <end position="968"/>
    </location>
</feature>
<protein>
    <submittedName>
        <fullName evidence="10">Serine/threonine-protein kinase PknB</fullName>
        <ecNumber evidence="10">2.7.11.1</ecNumber>
    </submittedName>
</protein>
<dbReference type="EMBL" id="CP017641">
    <property type="protein sequence ID" value="APZ95548.1"/>
    <property type="molecule type" value="Genomic_DNA"/>
</dbReference>
<keyword evidence="5" id="KW-0853">WD repeat</keyword>
<evidence type="ECO:0000256" key="8">
    <source>
        <dbReference type="SAM" id="MobiDB-lite"/>
    </source>
</evidence>
<feature type="region of interest" description="Disordered" evidence="8">
    <location>
        <begin position="241"/>
        <end position="263"/>
    </location>
</feature>
<dbReference type="OrthoDB" id="6111975at2"/>
<feature type="domain" description="Protein kinase" evidence="9">
    <location>
        <begin position="91"/>
        <end position="359"/>
    </location>
</feature>
<gene>
    <name evidence="10" type="primary">pknB_24</name>
    <name evidence="10" type="ORF">Fuma_05207</name>
</gene>
<dbReference type="InterPro" id="IPR008271">
    <property type="entry name" value="Ser/Thr_kinase_AS"/>
</dbReference>
<dbReference type="SMART" id="SM00320">
    <property type="entry name" value="WD40"/>
    <property type="match status" value="2"/>
</dbReference>